<dbReference type="PANTHER" id="PTHR30153">
    <property type="entry name" value="REPLICATIVE DNA HELICASE DNAB"/>
    <property type="match status" value="1"/>
</dbReference>
<comment type="similarity">
    <text evidence="1 12">Belongs to the helicase family. DnaB subfamily.</text>
</comment>
<dbReference type="PATRIC" id="fig|1461581.3.peg.1320"/>
<evidence type="ECO:0000256" key="5">
    <source>
        <dbReference type="ARBA" id="ARBA00022801"/>
    </source>
</evidence>
<dbReference type="InterPro" id="IPR007693">
    <property type="entry name" value="DNA_helicase_DnaB-like_N"/>
</dbReference>
<dbReference type="GO" id="GO:0042802">
    <property type="term" value="F:identical protein binding"/>
    <property type="evidence" value="ECO:0007669"/>
    <property type="project" value="UniProtKB-ARBA"/>
</dbReference>
<dbReference type="GO" id="GO:0043139">
    <property type="term" value="F:5'-3' DNA helicase activity"/>
    <property type="evidence" value="ECO:0007669"/>
    <property type="project" value="UniProtKB-EC"/>
</dbReference>
<dbReference type="SUPFAM" id="SSF52540">
    <property type="entry name" value="P-loop containing nucleoside triphosphate hydrolases"/>
    <property type="match status" value="1"/>
</dbReference>
<dbReference type="InterPro" id="IPR007694">
    <property type="entry name" value="DNA_helicase_DnaB-like_C"/>
</dbReference>
<keyword evidence="9" id="KW-0413">Isomerase</keyword>
<dbReference type="EC" id="5.6.2.3" evidence="11 12"/>
<evidence type="ECO:0000256" key="9">
    <source>
        <dbReference type="ARBA" id="ARBA00023235"/>
    </source>
</evidence>
<dbReference type="InterPro" id="IPR027417">
    <property type="entry name" value="P-loop_NTPase"/>
</dbReference>
<dbReference type="EMBL" id="LM997413">
    <property type="protein sequence ID" value="CEA04081.1"/>
    <property type="molecule type" value="Genomic_DNA"/>
</dbReference>
<dbReference type="InterPro" id="IPR036185">
    <property type="entry name" value="DNA_heli_DnaB-like_N_sf"/>
</dbReference>
<keyword evidence="4 12" id="KW-0547">Nucleotide-binding</keyword>
<keyword evidence="8 12" id="KW-0238">DNA-binding</keyword>
<evidence type="ECO:0000256" key="3">
    <source>
        <dbReference type="ARBA" id="ARBA00022705"/>
    </source>
</evidence>
<dbReference type="Gene3D" id="1.10.860.10">
    <property type="entry name" value="DNAb Helicase, Chain A"/>
    <property type="match status" value="1"/>
</dbReference>
<dbReference type="InterPro" id="IPR007692">
    <property type="entry name" value="DNA_helicase_DnaB"/>
</dbReference>
<dbReference type="EMBL" id="LK391969">
    <property type="protein sequence ID" value="CEF26412.1"/>
    <property type="molecule type" value="Genomic_DNA"/>
</dbReference>
<dbReference type="OrthoDB" id="9773982at2"/>
<evidence type="ECO:0000256" key="8">
    <source>
        <dbReference type="ARBA" id="ARBA00023125"/>
    </source>
</evidence>
<name>A0A078MHB9_9PSED</name>
<evidence type="ECO:0000313" key="14">
    <source>
        <dbReference type="EMBL" id="CEA04081.1"/>
    </source>
</evidence>
<reference evidence="14" key="1">
    <citation type="submission" date="2014-07" db="EMBL/GenBank/DDBJ databases">
        <authorList>
            <person name="Urmite Genomes Urmite Genomes"/>
        </authorList>
    </citation>
    <scope>NUCLEOTIDE SEQUENCE</scope>
    <source>
        <strain evidence="14">12M76_air</strain>
    </source>
</reference>
<dbReference type="GO" id="GO:0003677">
    <property type="term" value="F:DNA binding"/>
    <property type="evidence" value="ECO:0007669"/>
    <property type="project" value="UniProtKB-UniRule"/>
</dbReference>
<dbReference type="PANTHER" id="PTHR30153:SF2">
    <property type="entry name" value="REPLICATIVE DNA HELICASE"/>
    <property type="match status" value="1"/>
</dbReference>
<dbReference type="Gene3D" id="3.40.50.300">
    <property type="entry name" value="P-loop containing nucleotide triphosphate hydrolases"/>
    <property type="match status" value="1"/>
</dbReference>
<dbReference type="Pfam" id="PF03796">
    <property type="entry name" value="DnaB_C"/>
    <property type="match status" value="1"/>
</dbReference>
<evidence type="ECO:0000256" key="12">
    <source>
        <dbReference type="RuleBase" id="RU362085"/>
    </source>
</evidence>
<evidence type="ECO:0000256" key="4">
    <source>
        <dbReference type="ARBA" id="ARBA00022741"/>
    </source>
</evidence>
<evidence type="ECO:0000259" key="13">
    <source>
        <dbReference type="PROSITE" id="PS51199"/>
    </source>
</evidence>
<dbReference type="GO" id="GO:0005829">
    <property type="term" value="C:cytosol"/>
    <property type="evidence" value="ECO:0007669"/>
    <property type="project" value="TreeGrafter"/>
</dbReference>
<dbReference type="InterPro" id="IPR016136">
    <property type="entry name" value="DNA_helicase_N/primase_C"/>
</dbReference>
<evidence type="ECO:0000256" key="11">
    <source>
        <dbReference type="NCBIfam" id="TIGR00665"/>
    </source>
</evidence>
<organism evidence="14">
    <name type="scientific">Pseudomonas saudimassiliensis</name>
    <dbReference type="NCBI Taxonomy" id="1461581"/>
    <lineage>
        <taxon>Bacteria</taxon>
        <taxon>Pseudomonadati</taxon>
        <taxon>Pseudomonadota</taxon>
        <taxon>Gammaproteobacteria</taxon>
        <taxon>Pseudomonadales</taxon>
        <taxon>Pseudomonadaceae</taxon>
        <taxon>Pseudomonas</taxon>
    </lineage>
</organism>
<evidence type="ECO:0000256" key="7">
    <source>
        <dbReference type="ARBA" id="ARBA00022840"/>
    </source>
</evidence>
<keyword evidence="5 12" id="KW-0378">Hydrolase</keyword>
<protein>
    <recommendedName>
        <fullName evidence="11 12">Replicative DNA helicase</fullName>
        <ecNumber evidence="11 12">5.6.2.3</ecNumber>
    </recommendedName>
</protein>
<dbReference type="SUPFAM" id="SSF48024">
    <property type="entry name" value="N-terminal domain of DnaB helicase"/>
    <property type="match status" value="1"/>
</dbReference>
<sequence length="456" mass="50188">MSAINKAIAGAQDVGRLPPHSLEAEQAVLGGVMLANEAWDDICELVTCADAFYVPAHRVLWKAIQTLSAKSLPFDVVTVADQFSEEEKNFLGLDYLGELARNTPSVANIRVYAQIVRDRYQLRQLSLIGADLNHEALSDGAQGEALVQQAEKRLCALVELRGKDYIPVSETLARTIDQIDIAFNSEGVTGLSTGYMDLDKETAGLQPSDLIIVAGRPSMGKTTFGLNLVENALRARGDQPAFLFSLEMPREQLIMRLLASIGRVDLQRLRNGDIEDGDWPKLTLAAAQIQALDDRLIIEDEAGISATALKARARRLARRFGQPSIIMVDYLQLLQEPGRDNRNLEIASISLALKSLAKELQVPVVALSQLNRSVEQRPNKRPSNADLRDSGAIEQDADVIMFVYRDEVYHTDSPDKGVAEIIIGKQRNGPIGVVRLAFNGRCTRFDSLEFKQSQGN</sequence>
<keyword evidence="2 12" id="KW-0639">Primosome</keyword>
<feature type="domain" description="SF4 helicase" evidence="13">
    <location>
        <begin position="184"/>
        <end position="452"/>
    </location>
</feature>
<evidence type="ECO:0000256" key="2">
    <source>
        <dbReference type="ARBA" id="ARBA00022515"/>
    </source>
</evidence>
<dbReference type="InterPro" id="IPR003593">
    <property type="entry name" value="AAA+_ATPase"/>
</dbReference>
<keyword evidence="6 12" id="KW-0347">Helicase</keyword>
<dbReference type="RefSeq" id="WP_044498960.1">
    <property type="nucleotide sequence ID" value="NZ_LK391969.1"/>
</dbReference>
<dbReference type="Pfam" id="PF00772">
    <property type="entry name" value="DnaB"/>
    <property type="match status" value="1"/>
</dbReference>
<dbReference type="AlphaFoldDB" id="A0A078MHB9"/>
<keyword evidence="7 12" id="KW-0067">ATP-binding</keyword>
<dbReference type="GO" id="GO:1990077">
    <property type="term" value="C:primosome complex"/>
    <property type="evidence" value="ECO:0007669"/>
    <property type="project" value="UniProtKB-UniRule"/>
</dbReference>
<dbReference type="FunFam" id="3.40.50.300:FF:000076">
    <property type="entry name" value="Replicative DNA helicase"/>
    <property type="match status" value="1"/>
</dbReference>
<evidence type="ECO:0000256" key="6">
    <source>
        <dbReference type="ARBA" id="ARBA00022806"/>
    </source>
</evidence>
<dbReference type="GO" id="GO:0016787">
    <property type="term" value="F:hydrolase activity"/>
    <property type="evidence" value="ECO:0007669"/>
    <property type="project" value="UniProtKB-KW"/>
</dbReference>
<dbReference type="GO" id="GO:0006269">
    <property type="term" value="P:DNA replication, synthesis of primer"/>
    <property type="evidence" value="ECO:0007669"/>
    <property type="project" value="UniProtKB-UniRule"/>
</dbReference>
<evidence type="ECO:0000256" key="1">
    <source>
        <dbReference type="ARBA" id="ARBA00008428"/>
    </source>
</evidence>
<dbReference type="CDD" id="cd00984">
    <property type="entry name" value="DnaB_C"/>
    <property type="match status" value="1"/>
</dbReference>
<accession>A0A078MHB9</accession>
<dbReference type="PROSITE" id="PS51199">
    <property type="entry name" value="SF4_HELICASE"/>
    <property type="match status" value="1"/>
</dbReference>
<evidence type="ECO:0000256" key="10">
    <source>
        <dbReference type="ARBA" id="ARBA00048954"/>
    </source>
</evidence>
<comment type="function">
    <text evidence="12">The main replicative DNA helicase, it participates in initiation and elongation during chromosome replication. Travels ahead of the DNA replisome, separating dsDNA into templates for DNA synthesis. A processive ATP-dependent 5'-3' DNA helicase it has DNA-dependent ATPase activity.</text>
</comment>
<gene>
    <name evidence="14" type="ORF">BN1049_01341</name>
</gene>
<dbReference type="GO" id="GO:0005524">
    <property type="term" value="F:ATP binding"/>
    <property type="evidence" value="ECO:0007669"/>
    <property type="project" value="UniProtKB-UniRule"/>
</dbReference>
<dbReference type="NCBIfam" id="TIGR00665">
    <property type="entry name" value="DnaB"/>
    <property type="match status" value="1"/>
</dbReference>
<keyword evidence="3 12" id="KW-0235">DNA replication</keyword>
<dbReference type="SMART" id="SM00382">
    <property type="entry name" value="AAA"/>
    <property type="match status" value="1"/>
</dbReference>
<proteinExistence type="inferred from homology"/>
<comment type="catalytic activity">
    <reaction evidence="10 12">
        <text>ATP + H2O = ADP + phosphate + H(+)</text>
        <dbReference type="Rhea" id="RHEA:13065"/>
        <dbReference type="ChEBI" id="CHEBI:15377"/>
        <dbReference type="ChEBI" id="CHEBI:15378"/>
        <dbReference type="ChEBI" id="CHEBI:30616"/>
        <dbReference type="ChEBI" id="CHEBI:43474"/>
        <dbReference type="ChEBI" id="CHEBI:456216"/>
        <dbReference type="EC" id="5.6.2.3"/>
    </reaction>
</comment>